<dbReference type="GO" id="GO:0005886">
    <property type="term" value="C:plasma membrane"/>
    <property type="evidence" value="ECO:0007669"/>
    <property type="project" value="TreeGrafter"/>
</dbReference>
<evidence type="ECO:0000259" key="5">
    <source>
        <dbReference type="Pfam" id="PF25876"/>
    </source>
</evidence>
<dbReference type="InterPro" id="IPR006143">
    <property type="entry name" value="RND_pump_MFP"/>
</dbReference>
<reference evidence="10" key="1">
    <citation type="submission" date="2017-05" db="EMBL/GenBank/DDBJ databases">
        <title>Improved OligoMM genomes.</title>
        <authorList>
            <person name="Garzetti D."/>
        </authorList>
    </citation>
    <scope>NUCLEOTIDE SEQUENCE [LARGE SCALE GENOMIC DNA]</scope>
    <source>
        <strain evidence="10">YL45</strain>
    </source>
</reference>
<keyword evidence="3" id="KW-0175">Coiled coil</keyword>
<dbReference type="GO" id="GO:0030313">
    <property type="term" value="C:cell envelope"/>
    <property type="evidence" value="ECO:0007669"/>
    <property type="project" value="UniProtKB-SubCell"/>
</dbReference>
<dbReference type="Pfam" id="PF25917">
    <property type="entry name" value="BSH_RND"/>
    <property type="match status" value="1"/>
</dbReference>
<accession>A0A227KGV1</accession>
<dbReference type="RefSeq" id="WP_066593980.1">
    <property type="nucleotide sequence ID" value="NZ_CAJTBZ010000013.1"/>
</dbReference>
<evidence type="ECO:0000259" key="8">
    <source>
        <dbReference type="Pfam" id="PF25967"/>
    </source>
</evidence>
<dbReference type="Pfam" id="PF25944">
    <property type="entry name" value="Beta-barrel_RND"/>
    <property type="match status" value="1"/>
</dbReference>
<dbReference type="InterPro" id="IPR058626">
    <property type="entry name" value="MdtA-like_b-barrel"/>
</dbReference>
<feature type="domain" description="Multidrug resistance protein MdtA-like C-terminal permuted SH3" evidence="8">
    <location>
        <begin position="307"/>
        <end position="368"/>
    </location>
</feature>
<evidence type="ECO:0000259" key="6">
    <source>
        <dbReference type="Pfam" id="PF25917"/>
    </source>
</evidence>
<feature type="domain" description="Multidrug resistance protein MdtA-like beta-barrel" evidence="7">
    <location>
        <begin position="214"/>
        <end position="301"/>
    </location>
</feature>
<dbReference type="PANTHER" id="PTHR30158:SF3">
    <property type="entry name" value="MULTIDRUG EFFLUX PUMP SUBUNIT ACRA-RELATED"/>
    <property type="match status" value="1"/>
</dbReference>
<evidence type="ECO:0000256" key="2">
    <source>
        <dbReference type="ARBA" id="ARBA00009477"/>
    </source>
</evidence>
<evidence type="ECO:0000256" key="1">
    <source>
        <dbReference type="ARBA" id="ARBA00004196"/>
    </source>
</evidence>
<dbReference type="Gene3D" id="2.40.50.100">
    <property type="match status" value="1"/>
</dbReference>
<dbReference type="Proteomes" id="UP000214610">
    <property type="component" value="Unassembled WGS sequence"/>
</dbReference>
<dbReference type="PANTHER" id="PTHR30158">
    <property type="entry name" value="ACRA/E-RELATED COMPONENT OF DRUG EFFLUX TRANSPORTER"/>
    <property type="match status" value="1"/>
</dbReference>
<gene>
    <name evidence="9" type="ORF">ADH67_09705</name>
</gene>
<feature type="domain" description="Multidrug resistance protein MdtA-like alpha-helical hairpin" evidence="5">
    <location>
        <begin position="108"/>
        <end position="177"/>
    </location>
</feature>
<dbReference type="Gene3D" id="1.10.287.470">
    <property type="entry name" value="Helix hairpin bin"/>
    <property type="match status" value="1"/>
</dbReference>
<dbReference type="Gene3D" id="2.40.30.170">
    <property type="match status" value="1"/>
</dbReference>
<proteinExistence type="inferred from homology"/>
<evidence type="ECO:0000256" key="3">
    <source>
        <dbReference type="SAM" id="Coils"/>
    </source>
</evidence>
<feature type="signal peptide" evidence="4">
    <location>
        <begin position="1"/>
        <end position="26"/>
    </location>
</feature>
<name>A0A227KGV1_9BURK</name>
<feature type="chain" id="PRO_5011262670" evidence="4">
    <location>
        <begin position="27"/>
        <end position="389"/>
    </location>
</feature>
<comment type="caution">
    <text evidence="9">The sequence shown here is derived from an EMBL/GenBank/DDBJ whole genome shotgun (WGS) entry which is preliminary data.</text>
</comment>
<dbReference type="Gene3D" id="2.40.420.20">
    <property type="match status" value="1"/>
</dbReference>
<feature type="coiled-coil region" evidence="3">
    <location>
        <begin position="146"/>
        <end position="173"/>
    </location>
</feature>
<dbReference type="Pfam" id="PF25967">
    <property type="entry name" value="RND-MFP_C"/>
    <property type="match status" value="1"/>
</dbReference>
<dbReference type="NCBIfam" id="TIGR01730">
    <property type="entry name" value="RND_mfp"/>
    <property type="match status" value="1"/>
</dbReference>
<organism evidence="9 10">
    <name type="scientific">Turicimonas muris</name>
    <dbReference type="NCBI Taxonomy" id="1796652"/>
    <lineage>
        <taxon>Bacteria</taxon>
        <taxon>Pseudomonadati</taxon>
        <taxon>Pseudomonadota</taxon>
        <taxon>Betaproteobacteria</taxon>
        <taxon>Burkholderiales</taxon>
        <taxon>Sutterellaceae</taxon>
        <taxon>Turicimonas</taxon>
    </lineage>
</organism>
<evidence type="ECO:0000313" key="10">
    <source>
        <dbReference type="Proteomes" id="UP000214610"/>
    </source>
</evidence>
<protein>
    <submittedName>
        <fullName evidence="9">Efflux transporter periplasmic adaptor subunit</fullName>
    </submittedName>
</protein>
<dbReference type="EMBL" id="NHMP01000006">
    <property type="protein sequence ID" value="OXE45989.1"/>
    <property type="molecule type" value="Genomic_DNA"/>
</dbReference>
<sequence>MLFLKQLTKTKALIAILALISLSACSDKAPGPASEGQTRKPQVSVIDIEPTSQVMITTLQGRTAPYMVAEVRPQVGGILQKRLFDEGAEVKEGQPLYQIDPTVYEAQVASAKAELARAESVLYQSQLTAKRYAQLVKTEAVSKQQNDDAQAAVRQAQAAVQAAKAQLKTAQINLDHTTIRSPIDGKAGRSLVTPGALLSGYQANNMVVVQTLDPIYVDVNQASGDLLKLKKELAEGKIKATKGEIPIQLILEDGTKYSLPGSLTLSEVSVDQGTGTLTLRAEFPNPDGLLLPGMFVRAELPQGVRENAILVPQRAVLRRTDGAPYVLVVENGVVAQKVIDTTETAGSNWVVESGLKPGDKVIIEGFQRIRPGVPVDVVPPLSQKTASSK</sequence>
<dbReference type="InterPro" id="IPR058624">
    <property type="entry name" value="MdtA-like_HH"/>
</dbReference>
<evidence type="ECO:0000313" key="9">
    <source>
        <dbReference type="EMBL" id="OXE45989.1"/>
    </source>
</evidence>
<comment type="similarity">
    <text evidence="2">Belongs to the membrane fusion protein (MFP) (TC 8.A.1) family.</text>
</comment>
<dbReference type="PROSITE" id="PS51257">
    <property type="entry name" value="PROKAR_LIPOPROTEIN"/>
    <property type="match status" value="1"/>
</dbReference>
<comment type="subcellular location">
    <subcellularLocation>
        <location evidence="1">Cell envelope</location>
    </subcellularLocation>
</comment>
<dbReference type="GO" id="GO:0022857">
    <property type="term" value="F:transmembrane transporter activity"/>
    <property type="evidence" value="ECO:0007669"/>
    <property type="project" value="InterPro"/>
</dbReference>
<keyword evidence="10" id="KW-1185">Reference proteome</keyword>
<dbReference type="Pfam" id="PF25876">
    <property type="entry name" value="HH_MFP_RND"/>
    <property type="match status" value="1"/>
</dbReference>
<keyword evidence="4" id="KW-0732">Signal</keyword>
<dbReference type="AlphaFoldDB" id="A0A227KGV1"/>
<dbReference type="SUPFAM" id="SSF111369">
    <property type="entry name" value="HlyD-like secretion proteins"/>
    <property type="match status" value="1"/>
</dbReference>
<feature type="domain" description="Multidrug resistance protein MdtA-like barrel-sandwich hybrid" evidence="6">
    <location>
        <begin position="68"/>
        <end position="210"/>
    </location>
</feature>
<dbReference type="InterPro" id="IPR058627">
    <property type="entry name" value="MdtA-like_C"/>
</dbReference>
<evidence type="ECO:0000259" key="7">
    <source>
        <dbReference type="Pfam" id="PF25944"/>
    </source>
</evidence>
<dbReference type="GO" id="GO:0046677">
    <property type="term" value="P:response to antibiotic"/>
    <property type="evidence" value="ECO:0007669"/>
    <property type="project" value="TreeGrafter"/>
</dbReference>
<dbReference type="InterPro" id="IPR058625">
    <property type="entry name" value="MdtA-like_BSH"/>
</dbReference>
<dbReference type="FunFam" id="2.40.420.20:FF:000001">
    <property type="entry name" value="Efflux RND transporter periplasmic adaptor subunit"/>
    <property type="match status" value="1"/>
</dbReference>
<dbReference type="GeneID" id="78361989"/>
<evidence type="ECO:0000256" key="4">
    <source>
        <dbReference type="SAM" id="SignalP"/>
    </source>
</evidence>